<sequence>MQDQNNSLSANKPASQPDASPELEEAVSRVSPQTAIQACLLVLASLTIAYVAADIILPLVLAFVLKLLFQPAMRQLERLRVPRSIAALLMIFVFFGLFVGLGAAVAGPAAEWASRLPDALPRLQERLSFLNRPIQTFQNFMQQIGAAAGANVDILGAAFRGTQHFASGFFETILILYFLLVSGDTFLRRMVEILPRFSDKRQVVTLSQQIEENISIYLATITVMNALVGLATGLTIWATGLGDPVLWGVVAFALNFVPIMGPFFGVALFAFAGLLQFDTLLAAFLPAGLYLVIHLIEGELVTPMLLARRFTLNPVLIILALIFWFWLWGAPGAILAVPMLAILKIICDGVGPLNNIGRFLEA</sequence>
<feature type="region of interest" description="Disordered" evidence="6">
    <location>
        <begin position="1"/>
        <end position="24"/>
    </location>
</feature>
<comment type="subcellular location">
    <subcellularLocation>
        <location evidence="1">Membrane</location>
        <topology evidence="1">Multi-pass membrane protein</topology>
    </subcellularLocation>
</comment>
<feature type="transmembrane region" description="Helical" evidence="7">
    <location>
        <begin position="216"/>
        <end position="239"/>
    </location>
</feature>
<feature type="transmembrane region" description="Helical" evidence="7">
    <location>
        <begin position="35"/>
        <end position="65"/>
    </location>
</feature>
<feature type="transmembrane region" description="Helical" evidence="7">
    <location>
        <begin position="279"/>
        <end position="296"/>
    </location>
</feature>
<evidence type="ECO:0000256" key="5">
    <source>
        <dbReference type="ARBA" id="ARBA00023136"/>
    </source>
</evidence>
<keyword evidence="4 7" id="KW-1133">Transmembrane helix</keyword>
<proteinExistence type="inferred from homology"/>
<dbReference type="InterPro" id="IPR002549">
    <property type="entry name" value="AI-2E-like"/>
</dbReference>
<keyword evidence="5 7" id="KW-0472">Membrane</keyword>
<feature type="transmembrane region" description="Helical" evidence="7">
    <location>
        <begin position="316"/>
        <end position="343"/>
    </location>
</feature>
<dbReference type="OrthoDB" id="9799225at2"/>
<accession>A0A2S9QGG5</accession>
<feature type="transmembrane region" description="Helical" evidence="7">
    <location>
        <begin position="165"/>
        <end position="187"/>
    </location>
</feature>
<comment type="caution">
    <text evidence="8">The sequence shown here is derived from an EMBL/GenBank/DDBJ whole genome shotgun (WGS) entry which is preliminary data.</text>
</comment>
<evidence type="ECO:0000256" key="6">
    <source>
        <dbReference type="SAM" id="MobiDB-lite"/>
    </source>
</evidence>
<dbReference type="Pfam" id="PF01594">
    <property type="entry name" value="AI-2E_transport"/>
    <property type="match status" value="1"/>
</dbReference>
<reference evidence="8 9" key="1">
    <citation type="submission" date="2018-02" db="EMBL/GenBank/DDBJ databases">
        <title>Whole genome sequencing of endophytic bacterium.</title>
        <authorList>
            <person name="Eedara R."/>
            <person name="Podile A.R."/>
        </authorList>
    </citation>
    <scope>NUCLEOTIDE SEQUENCE [LARGE SCALE GENOMIC DNA]</scope>
    <source>
        <strain evidence="8 9">RP1T</strain>
    </source>
</reference>
<evidence type="ECO:0000256" key="7">
    <source>
        <dbReference type="SAM" id="Phobius"/>
    </source>
</evidence>
<dbReference type="EMBL" id="PUEJ01000002">
    <property type="protein sequence ID" value="PRH88447.1"/>
    <property type="molecule type" value="Genomic_DNA"/>
</dbReference>
<feature type="transmembrane region" description="Helical" evidence="7">
    <location>
        <begin position="245"/>
        <end position="272"/>
    </location>
</feature>
<evidence type="ECO:0000256" key="4">
    <source>
        <dbReference type="ARBA" id="ARBA00022989"/>
    </source>
</evidence>
<organism evidence="8 9">
    <name type="scientific">Labrys okinawensis</name>
    <dbReference type="NCBI Taxonomy" id="346911"/>
    <lineage>
        <taxon>Bacteria</taxon>
        <taxon>Pseudomonadati</taxon>
        <taxon>Pseudomonadota</taxon>
        <taxon>Alphaproteobacteria</taxon>
        <taxon>Hyphomicrobiales</taxon>
        <taxon>Xanthobacteraceae</taxon>
        <taxon>Labrys</taxon>
    </lineage>
</organism>
<name>A0A2S9QGG5_9HYPH</name>
<evidence type="ECO:0000256" key="1">
    <source>
        <dbReference type="ARBA" id="ARBA00004141"/>
    </source>
</evidence>
<dbReference type="AlphaFoldDB" id="A0A2S9QGG5"/>
<evidence type="ECO:0000256" key="2">
    <source>
        <dbReference type="ARBA" id="ARBA00009773"/>
    </source>
</evidence>
<evidence type="ECO:0000313" key="8">
    <source>
        <dbReference type="EMBL" id="PRH88447.1"/>
    </source>
</evidence>
<dbReference type="GO" id="GO:0016020">
    <property type="term" value="C:membrane"/>
    <property type="evidence" value="ECO:0007669"/>
    <property type="project" value="UniProtKB-SubCell"/>
</dbReference>
<protein>
    <submittedName>
        <fullName evidence="8">AI-2E family transporter</fullName>
    </submittedName>
</protein>
<feature type="transmembrane region" description="Helical" evidence="7">
    <location>
        <begin position="85"/>
        <end position="106"/>
    </location>
</feature>
<dbReference type="GO" id="GO:0055085">
    <property type="term" value="P:transmembrane transport"/>
    <property type="evidence" value="ECO:0007669"/>
    <property type="project" value="TreeGrafter"/>
</dbReference>
<evidence type="ECO:0000256" key="3">
    <source>
        <dbReference type="ARBA" id="ARBA00022692"/>
    </source>
</evidence>
<keyword evidence="9" id="KW-1185">Reference proteome</keyword>
<gene>
    <name evidence="8" type="ORF">C5L14_04165</name>
</gene>
<evidence type="ECO:0000313" key="9">
    <source>
        <dbReference type="Proteomes" id="UP000237682"/>
    </source>
</evidence>
<keyword evidence="3 7" id="KW-0812">Transmembrane</keyword>
<dbReference type="RefSeq" id="WP_105860798.1">
    <property type="nucleotide sequence ID" value="NZ_PUEJ01000002.1"/>
</dbReference>
<dbReference type="Proteomes" id="UP000237682">
    <property type="component" value="Unassembled WGS sequence"/>
</dbReference>
<dbReference type="PANTHER" id="PTHR21716">
    <property type="entry name" value="TRANSMEMBRANE PROTEIN"/>
    <property type="match status" value="1"/>
</dbReference>
<feature type="compositionally biased region" description="Polar residues" evidence="6">
    <location>
        <begin position="1"/>
        <end position="18"/>
    </location>
</feature>
<comment type="similarity">
    <text evidence="2">Belongs to the autoinducer-2 exporter (AI-2E) (TC 2.A.86) family.</text>
</comment>
<dbReference type="PANTHER" id="PTHR21716:SF16">
    <property type="entry name" value="BLL1467 PROTEIN"/>
    <property type="match status" value="1"/>
</dbReference>